<dbReference type="InterPro" id="IPR006439">
    <property type="entry name" value="HAD-SF_hydro_IA"/>
</dbReference>
<dbReference type="Gene3D" id="1.10.150.240">
    <property type="entry name" value="Putative phosphatase, domain 2"/>
    <property type="match status" value="1"/>
</dbReference>
<dbReference type="GO" id="GO:0016787">
    <property type="term" value="F:hydrolase activity"/>
    <property type="evidence" value="ECO:0007669"/>
    <property type="project" value="UniProtKB-KW"/>
</dbReference>
<evidence type="ECO:0000313" key="2">
    <source>
        <dbReference type="Proteomes" id="UP000319004"/>
    </source>
</evidence>
<evidence type="ECO:0000313" key="1">
    <source>
        <dbReference type="EMBL" id="QDV44799.1"/>
    </source>
</evidence>
<name>A0A518HVC7_9BACT</name>
<gene>
    <name evidence="1" type="primary">yihX</name>
    <name evidence="1" type="ORF">Enr13x_46700</name>
</gene>
<proteinExistence type="predicted"/>
<dbReference type="Pfam" id="PF00702">
    <property type="entry name" value="Hydrolase"/>
    <property type="match status" value="1"/>
</dbReference>
<dbReference type="EC" id="3.1.3.-" evidence="1"/>
<dbReference type="RefSeq" id="WP_145389077.1">
    <property type="nucleotide sequence ID" value="NZ_CP037423.1"/>
</dbReference>
<dbReference type="SFLD" id="SFLDS00003">
    <property type="entry name" value="Haloacid_Dehalogenase"/>
    <property type="match status" value="1"/>
</dbReference>
<dbReference type="SFLD" id="SFLDG01129">
    <property type="entry name" value="C1.5:_HAD__Beta-PGM__Phosphata"/>
    <property type="match status" value="1"/>
</dbReference>
<dbReference type="Gene3D" id="3.40.50.1000">
    <property type="entry name" value="HAD superfamily/HAD-like"/>
    <property type="match status" value="1"/>
</dbReference>
<accession>A0A518HVC7</accession>
<sequence>MQIEFVYFDLGNVLVSFDPEIACRNFSELAGISTDRAREVLYDSGLQDQYESGQITSRSFTQTLRQVLDLDAKRLPQDLVLDAISDMFTPIDSMVEVVELARRSAGRVGVLSNTCPAHWRWVRKQPWPVSQIDYDVKILSCEVMSMKPDTKIYEAAEKAARVRPERILFIDDKPENVQAAAERGWRAHQCLGGEQAKSVIEQHLGVK</sequence>
<dbReference type="AlphaFoldDB" id="A0A518HVC7"/>
<dbReference type="KEGG" id="snep:Enr13x_46700"/>
<dbReference type="InterPro" id="IPR036412">
    <property type="entry name" value="HAD-like_sf"/>
</dbReference>
<reference evidence="1 2" key="1">
    <citation type="submission" date="2019-03" db="EMBL/GenBank/DDBJ databases">
        <title>Deep-cultivation of Planctomycetes and their phenomic and genomic characterization uncovers novel biology.</title>
        <authorList>
            <person name="Wiegand S."/>
            <person name="Jogler M."/>
            <person name="Boedeker C."/>
            <person name="Pinto D."/>
            <person name="Vollmers J."/>
            <person name="Rivas-Marin E."/>
            <person name="Kohn T."/>
            <person name="Peeters S.H."/>
            <person name="Heuer A."/>
            <person name="Rast P."/>
            <person name="Oberbeckmann S."/>
            <person name="Bunk B."/>
            <person name="Jeske O."/>
            <person name="Meyerdierks A."/>
            <person name="Storesund J.E."/>
            <person name="Kallscheuer N."/>
            <person name="Luecker S."/>
            <person name="Lage O.M."/>
            <person name="Pohl T."/>
            <person name="Merkel B.J."/>
            <person name="Hornburger P."/>
            <person name="Mueller R.-W."/>
            <person name="Bruemmer F."/>
            <person name="Labrenz M."/>
            <person name="Spormann A.M."/>
            <person name="Op den Camp H."/>
            <person name="Overmann J."/>
            <person name="Amann R."/>
            <person name="Jetten M.S.M."/>
            <person name="Mascher T."/>
            <person name="Medema M.H."/>
            <person name="Devos D.P."/>
            <person name="Kaster A.-K."/>
            <person name="Ovreas L."/>
            <person name="Rohde M."/>
            <person name="Galperin M.Y."/>
            <person name="Jogler C."/>
        </authorList>
    </citation>
    <scope>NUCLEOTIDE SEQUENCE [LARGE SCALE GENOMIC DNA]</scope>
    <source>
        <strain evidence="1 2">Enr13</strain>
    </source>
</reference>
<dbReference type="PANTHER" id="PTHR43611:SF3">
    <property type="entry name" value="FLAVIN MONONUCLEOTIDE HYDROLASE 1, CHLOROPLATIC"/>
    <property type="match status" value="1"/>
</dbReference>
<keyword evidence="1" id="KW-0378">Hydrolase</keyword>
<dbReference type="CDD" id="cd02603">
    <property type="entry name" value="HAD_sEH-N_like"/>
    <property type="match status" value="1"/>
</dbReference>
<keyword evidence="2" id="KW-1185">Reference proteome</keyword>
<dbReference type="InterPro" id="IPR023214">
    <property type="entry name" value="HAD_sf"/>
</dbReference>
<organism evidence="1 2">
    <name type="scientific">Stieleria neptunia</name>
    <dbReference type="NCBI Taxonomy" id="2527979"/>
    <lineage>
        <taxon>Bacteria</taxon>
        <taxon>Pseudomonadati</taxon>
        <taxon>Planctomycetota</taxon>
        <taxon>Planctomycetia</taxon>
        <taxon>Pirellulales</taxon>
        <taxon>Pirellulaceae</taxon>
        <taxon>Stieleria</taxon>
    </lineage>
</organism>
<dbReference type="OrthoDB" id="9797415at2"/>
<dbReference type="NCBIfam" id="TIGR01509">
    <property type="entry name" value="HAD-SF-IA-v3"/>
    <property type="match status" value="1"/>
</dbReference>
<dbReference type="SUPFAM" id="SSF56784">
    <property type="entry name" value="HAD-like"/>
    <property type="match status" value="1"/>
</dbReference>
<dbReference type="PANTHER" id="PTHR43611">
    <property type="entry name" value="ALPHA-D-GLUCOSE 1-PHOSPHATE PHOSPHATASE"/>
    <property type="match status" value="1"/>
</dbReference>
<protein>
    <submittedName>
        <fullName evidence="1">Alpha-D-glucose-1-phosphate phosphatase YihX</fullName>
        <ecNumber evidence="1">3.1.3.-</ecNumber>
    </submittedName>
</protein>
<dbReference type="PRINTS" id="PR00413">
    <property type="entry name" value="HADHALOGNASE"/>
</dbReference>
<dbReference type="Proteomes" id="UP000319004">
    <property type="component" value="Chromosome"/>
</dbReference>
<dbReference type="EMBL" id="CP037423">
    <property type="protein sequence ID" value="QDV44799.1"/>
    <property type="molecule type" value="Genomic_DNA"/>
</dbReference>
<dbReference type="InterPro" id="IPR023198">
    <property type="entry name" value="PGP-like_dom2"/>
</dbReference>